<reference evidence="5" key="1">
    <citation type="journal article" date="2020" name="Nat. Commun.">
        <title>Genome sequence of the cluster root forming white lupin.</title>
        <authorList>
            <person name="Hufnagel B."/>
            <person name="Marques A."/>
            <person name="Soriano A."/>
            <person name="Marques L."/>
            <person name="Divol F."/>
            <person name="Doumas P."/>
            <person name="Sallet E."/>
            <person name="Mancinotti D."/>
            <person name="Carrere S."/>
            <person name="Marande W."/>
            <person name="Arribat S."/>
            <person name="Keller J."/>
            <person name="Huneau C."/>
            <person name="Blein T."/>
            <person name="Aime D."/>
            <person name="Laguerre M."/>
            <person name="Taylor J."/>
            <person name="Schubert V."/>
            <person name="Nelson M."/>
            <person name="Geu-Flores F."/>
            <person name="Crespi M."/>
            <person name="Gallardo-Guerrero K."/>
            <person name="Delaux P.-M."/>
            <person name="Salse J."/>
            <person name="Berges H."/>
            <person name="Guyot R."/>
            <person name="Gouzy J."/>
            <person name="Peret B."/>
        </authorList>
    </citation>
    <scope>NUCLEOTIDE SEQUENCE [LARGE SCALE GENOMIC DNA]</scope>
    <source>
        <strain evidence="5">cv. Amiga</strain>
    </source>
</reference>
<dbReference type="Pfam" id="PF02458">
    <property type="entry name" value="Transferase"/>
    <property type="match status" value="1"/>
</dbReference>
<dbReference type="GO" id="GO:0016746">
    <property type="term" value="F:acyltransferase activity"/>
    <property type="evidence" value="ECO:0007669"/>
    <property type="project" value="UniProtKB-KW"/>
</dbReference>
<evidence type="ECO:0000313" key="4">
    <source>
        <dbReference type="EMBL" id="KAE9610498.1"/>
    </source>
</evidence>
<dbReference type="EMBL" id="WOCE01000007">
    <property type="protein sequence ID" value="KAE9610498.1"/>
    <property type="molecule type" value="Genomic_DNA"/>
</dbReference>
<proteinExistence type="inferred from homology"/>
<dbReference type="Gene3D" id="3.30.559.10">
    <property type="entry name" value="Chloramphenicol acetyltransferase-like domain"/>
    <property type="match status" value="1"/>
</dbReference>
<dbReference type="OrthoDB" id="1426853at2759"/>
<evidence type="ECO:0000313" key="5">
    <source>
        <dbReference type="Proteomes" id="UP000447434"/>
    </source>
</evidence>
<accession>A0A6A4Q972</accession>
<dbReference type="AlphaFoldDB" id="A0A6A4Q972"/>
<dbReference type="InterPro" id="IPR023213">
    <property type="entry name" value="CAT-like_dom_sf"/>
</dbReference>
<evidence type="ECO:0000256" key="2">
    <source>
        <dbReference type="ARBA" id="ARBA00022679"/>
    </source>
</evidence>
<organism evidence="4 5">
    <name type="scientific">Lupinus albus</name>
    <name type="common">White lupine</name>
    <name type="synonym">Lupinus termis</name>
    <dbReference type="NCBI Taxonomy" id="3870"/>
    <lineage>
        <taxon>Eukaryota</taxon>
        <taxon>Viridiplantae</taxon>
        <taxon>Streptophyta</taxon>
        <taxon>Embryophyta</taxon>
        <taxon>Tracheophyta</taxon>
        <taxon>Spermatophyta</taxon>
        <taxon>Magnoliopsida</taxon>
        <taxon>eudicotyledons</taxon>
        <taxon>Gunneridae</taxon>
        <taxon>Pentapetalae</taxon>
        <taxon>rosids</taxon>
        <taxon>fabids</taxon>
        <taxon>Fabales</taxon>
        <taxon>Fabaceae</taxon>
        <taxon>Papilionoideae</taxon>
        <taxon>50 kb inversion clade</taxon>
        <taxon>genistoids sensu lato</taxon>
        <taxon>core genistoids</taxon>
        <taxon>Genisteae</taxon>
        <taxon>Lupinus</taxon>
    </lineage>
</organism>
<dbReference type="PANTHER" id="PTHR31623">
    <property type="entry name" value="F21J9.9"/>
    <property type="match status" value="1"/>
</dbReference>
<keyword evidence="2 4" id="KW-0808">Transferase</keyword>
<sequence length="234" mass="26644">MHQPWYREVLIKYTATFNSRQVITMKIELISREVIKPSKPTPSYLNTHSLSFIDCVVGRNYVPLVYFYPNKYSKYDDKNQERITKISTLKKSLSEVLSIYYPFAGKLRDQLSIECNDQGVLLLVTRIKSKVLDILKNPSEVLLNPLFPDDLPWKVMGSSESIVAIQINCFECGGIAISVCMSHKVGDGSTLFNFVNDWATLTRKPLEEGGLPFPPELDAGNIIIRKWIFSNSTK</sequence>
<name>A0A6A4Q972_LUPAL</name>
<dbReference type="PANTHER" id="PTHR31623:SF122">
    <property type="entry name" value="HXXXD-TYPE ACYL-TRANSFERASE FAMILY PROTEIN"/>
    <property type="match status" value="1"/>
</dbReference>
<dbReference type="Proteomes" id="UP000447434">
    <property type="component" value="Chromosome 7"/>
</dbReference>
<evidence type="ECO:0000256" key="1">
    <source>
        <dbReference type="ARBA" id="ARBA00009861"/>
    </source>
</evidence>
<gene>
    <name evidence="4" type="ORF">Lalb_Chr07g0187231</name>
</gene>
<keyword evidence="5" id="KW-1185">Reference proteome</keyword>
<protein>
    <submittedName>
        <fullName evidence="4">Putative salutaridinol 7-O-acetyltransferase</fullName>
    </submittedName>
</protein>
<comment type="caution">
    <text evidence="4">The sequence shown here is derived from an EMBL/GenBank/DDBJ whole genome shotgun (WGS) entry which is preliminary data.</text>
</comment>
<keyword evidence="3" id="KW-0012">Acyltransferase</keyword>
<comment type="similarity">
    <text evidence="1">Belongs to the plant acyltransferase family.</text>
</comment>
<evidence type="ECO:0000256" key="3">
    <source>
        <dbReference type="ARBA" id="ARBA00023315"/>
    </source>
</evidence>